<dbReference type="GO" id="GO:0006811">
    <property type="term" value="P:monoatomic ion transport"/>
    <property type="evidence" value="ECO:0007669"/>
    <property type="project" value="UniProtKB-KW"/>
</dbReference>
<feature type="transmembrane region" description="Helical" evidence="8">
    <location>
        <begin position="64"/>
        <end position="84"/>
    </location>
</feature>
<feature type="domain" description="Kazal-like" evidence="10">
    <location>
        <begin position="443"/>
        <end position="499"/>
    </location>
</feature>
<feature type="transmembrane region" description="Helical" evidence="8">
    <location>
        <begin position="407"/>
        <end position="426"/>
    </location>
</feature>
<dbReference type="PROSITE" id="PS00282">
    <property type="entry name" value="KAZAL_1"/>
    <property type="match status" value="1"/>
</dbReference>
<keyword evidence="6 8" id="KW-0472">Membrane</keyword>
<dbReference type="VEuPathDB" id="VectorBase:RSAN_045058"/>
<reference evidence="11" key="2">
    <citation type="submission" date="2021-09" db="EMBL/GenBank/DDBJ databases">
        <authorList>
            <person name="Jia N."/>
            <person name="Wang J."/>
            <person name="Shi W."/>
            <person name="Du L."/>
            <person name="Sun Y."/>
            <person name="Zhan W."/>
            <person name="Jiang J."/>
            <person name="Wang Q."/>
            <person name="Zhang B."/>
            <person name="Ji P."/>
            <person name="Sakyi L.B."/>
            <person name="Cui X."/>
            <person name="Yuan T."/>
            <person name="Jiang B."/>
            <person name="Yang W."/>
            <person name="Lam T.T.-Y."/>
            <person name="Chang Q."/>
            <person name="Ding S."/>
            <person name="Wang X."/>
            <person name="Zhu J."/>
            <person name="Ruan X."/>
            <person name="Zhao L."/>
            <person name="Wei J."/>
            <person name="Que T."/>
            <person name="Du C."/>
            <person name="Cheng J."/>
            <person name="Dai P."/>
            <person name="Han X."/>
            <person name="Huang E."/>
            <person name="Gao Y."/>
            <person name="Liu J."/>
            <person name="Shao H."/>
            <person name="Ye R."/>
            <person name="Li L."/>
            <person name="Wei W."/>
            <person name="Wang X."/>
            <person name="Wang C."/>
            <person name="Huo Q."/>
            <person name="Li W."/>
            <person name="Guo W."/>
            <person name="Chen H."/>
            <person name="Chen S."/>
            <person name="Zhou L."/>
            <person name="Zhou L."/>
            <person name="Ni X."/>
            <person name="Tian J."/>
            <person name="Zhou Y."/>
            <person name="Sheng Y."/>
            <person name="Liu T."/>
            <person name="Pan Y."/>
            <person name="Xia L."/>
            <person name="Li J."/>
            <person name="Zhao F."/>
            <person name="Cao W."/>
        </authorList>
    </citation>
    <scope>NUCLEOTIDE SEQUENCE</scope>
    <source>
        <strain evidence="11">Rsan-2018</strain>
        <tissue evidence="11">Larvae</tissue>
    </source>
</reference>
<reference evidence="11" key="1">
    <citation type="journal article" date="2020" name="Cell">
        <title>Large-Scale Comparative Analyses of Tick Genomes Elucidate Their Genetic Diversity and Vector Capacities.</title>
        <authorList>
            <consortium name="Tick Genome and Microbiome Consortium (TIGMIC)"/>
            <person name="Jia N."/>
            <person name="Wang J."/>
            <person name="Shi W."/>
            <person name="Du L."/>
            <person name="Sun Y."/>
            <person name="Zhan W."/>
            <person name="Jiang J.F."/>
            <person name="Wang Q."/>
            <person name="Zhang B."/>
            <person name="Ji P."/>
            <person name="Bell-Sakyi L."/>
            <person name="Cui X.M."/>
            <person name="Yuan T.T."/>
            <person name="Jiang B.G."/>
            <person name="Yang W.F."/>
            <person name="Lam T.T."/>
            <person name="Chang Q.C."/>
            <person name="Ding S.J."/>
            <person name="Wang X.J."/>
            <person name="Zhu J.G."/>
            <person name="Ruan X.D."/>
            <person name="Zhao L."/>
            <person name="Wei J.T."/>
            <person name="Ye R.Z."/>
            <person name="Que T.C."/>
            <person name="Du C.H."/>
            <person name="Zhou Y.H."/>
            <person name="Cheng J.X."/>
            <person name="Dai P.F."/>
            <person name="Guo W.B."/>
            <person name="Han X.H."/>
            <person name="Huang E.J."/>
            <person name="Li L.F."/>
            <person name="Wei W."/>
            <person name="Gao Y.C."/>
            <person name="Liu J.Z."/>
            <person name="Shao H.Z."/>
            <person name="Wang X."/>
            <person name="Wang C.C."/>
            <person name="Yang T.C."/>
            <person name="Huo Q.B."/>
            <person name="Li W."/>
            <person name="Chen H.Y."/>
            <person name="Chen S.E."/>
            <person name="Zhou L.G."/>
            <person name="Ni X.B."/>
            <person name="Tian J.H."/>
            <person name="Sheng Y."/>
            <person name="Liu T."/>
            <person name="Pan Y.S."/>
            <person name="Xia L.Y."/>
            <person name="Li J."/>
            <person name="Zhao F."/>
            <person name="Cao W.C."/>
        </authorList>
    </citation>
    <scope>NUCLEOTIDE SEQUENCE</scope>
    <source>
        <strain evidence="11">Rsan-2018</strain>
    </source>
</reference>
<keyword evidence="7" id="KW-1015">Disulfide bond</keyword>
<evidence type="ECO:0000259" key="10">
    <source>
        <dbReference type="PROSITE" id="PS51465"/>
    </source>
</evidence>
<organism evidence="11 12">
    <name type="scientific">Rhipicephalus sanguineus</name>
    <name type="common">Brown dog tick</name>
    <name type="synonym">Ixodes sanguineus</name>
    <dbReference type="NCBI Taxonomy" id="34632"/>
    <lineage>
        <taxon>Eukaryota</taxon>
        <taxon>Metazoa</taxon>
        <taxon>Ecdysozoa</taxon>
        <taxon>Arthropoda</taxon>
        <taxon>Chelicerata</taxon>
        <taxon>Arachnida</taxon>
        <taxon>Acari</taxon>
        <taxon>Parasitiformes</taxon>
        <taxon>Ixodida</taxon>
        <taxon>Ixodoidea</taxon>
        <taxon>Ixodidae</taxon>
        <taxon>Rhipicephalinae</taxon>
        <taxon>Rhipicephalus</taxon>
        <taxon>Rhipicephalus</taxon>
    </lineage>
</organism>
<evidence type="ECO:0000313" key="11">
    <source>
        <dbReference type="EMBL" id="KAH7935547.1"/>
    </source>
</evidence>
<evidence type="ECO:0000256" key="6">
    <source>
        <dbReference type="ARBA" id="ARBA00023136"/>
    </source>
</evidence>
<dbReference type="PROSITE" id="PS50850">
    <property type="entry name" value="MFS"/>
    <property type="match status" value="1"/>
</dbReference>
<dbReference type="Proteomes" id="UP000821837">
    <property type="component" value="Unassembled WGS sequence"/>
</dbReference>
<feature type="transmembrane region" description="Helical" evidence="8">
    <location>
        <begin position="523"/>
        <end position="549"/>
    </location>
</feature>
<dbReference type="PANTHER" id="PTHR11388">
    <property type="entry name" value="ORGANIC ANION TRANSPORTER"/>
    <property type="match status" value="1"/>
</dbReference>
<evidence type="ECO:0000259" key="9">
    <source>
        <dbReference type="PROSITE" id="PS50850"/>
    </source>
</evidence>
<keyword evidence="12" id="KW-1185">Reference proteome</keyword>
<comment type="similarity">
    <text evidence="2 8">Belongs to the organo anion transporter (TC 2.A.60) family.</text>
</comment>
<feature type="transmembrane region" description="Helical" evidence="8">
    <location>
        <begin position="221"/>
        <end position="245"/>
    </location>
</feature>
<comment type="caution">
    <text evidence="11">The sequence shown here is derived from an EMBL/GenBank/DDBJ whole genome shotgun (WGS) entry which is preliminary data.</text>
</comment>
<evidence type="ECO:0000256" key="5">
    <source>
        <dbReference type="ARBA" id="ARBA00022989"/>
    </source>
</evidence>
<evidence type="ECO:0000256" key="1">
    <source>
        <dbReference type="ARBA" id="ARBA00004651"/>
    </source>
</evidence>
<gene>
    <name evidence="11" type="ORF">HPB52_009676</name>
</gene>
<evidence type="ECO:0000256" key="4">
    <source>
        <dbReference type="ARBA" id="ARBA00022692"/>
    </source>
</evidence>
<feature type="transmembrane region" description="Helical" evidence="8">
    <location>
        <begin position="132"/>
        <end position="153"/>
    </location>
</feature>
<dbReference type="AlphaFoldDB" id="A0A9D4PC54"/>
<keyword evidence="3" id="KW-1003">Cell membrane</keyword>
<feature type="transmembrane region" description="Helical" evidence="8">
    <location>
        <begin position="375"/>
        <end position="395"/>
    </location>
</feature>
<dbReference type="GO" id="GO:0043252">
    <property type="term" value="P:sodium-independent organic anion transport"/>
    <property type="evidence" value="ECO:0007669"/>
    <property type="project" value="TreeGrafter"/>
</dbReference>
<feature type="transmembrane region" description="Helical" evidence="8">
    <location>
        <begin position="618"/>
        <end position="639"/>
    </location>
</feature>
<sequence length="647" mass="70734">MKFRLSQTGRRRLTKNATRALEPWLVDEEDDDKAVGLLVPDEDTRCSWFGFSPSVAQRFARPEWVLVCFSMAAFVQGMVISGFINVSLPTLERRFHLRSVETGLIVAMYNVGSLLLMAPVTFFGSEMNKPRIMAIGVACMGLGSFIYSLPHFVAPQYKFSRPLKDLCPYVSGPTYEASGSLRNYRFIFMLANLVHGCSTVPFYTLSVAYMDDNLSAQKSSWYIGIYYTAAIMGPAIGFILGGTFLKTYTDVSVDAASIGLSPSSTVWVGAWWIGFMITGTLSLILCGPILGFPKRLPGAVVVQKPLEVDARALKGDSVQVQLVDMPKAVHYLLRNYTFLFISLAATVETMLGSGYSNFAAKVFESEFGMTSANAALLLGMIGIPSACLGCFLGGYVVSKLNLSCASIIRMCIVVSVLNWFVFFAMLSSCPDIKFEGIDMEKKTVLTSKCSSDCVCPLSFNPICGRDSKMYMSPCQAGCRNETYDPVAGTTLYTNCDCITLEGDNASDVVEAERVRCTQECSAYYFYMAATFFCLFSTFFISAPGISVTIRCVTAKQKSFALGVQWVCIRFLGTIPAPLIFGKTVDMACEIWSSVFNGDTNDSGNCVIYNNAALSRNMATLLVLLKTMSVALFACASLSYQPPTSPTS</sequence>
<keyword evidence="5 8" id="KW-1133">Transmembrane helix</keyword>
<dbReference type="InterPro" id="IPR002350">
    <property type="entry name" value="Kazal_dom"/>
</dbReference>
<dbReference type="PANTHER" id="PTHR11388:SF100">
    <property type="entry name" value="SOLUTE CARRIER ORGANIC ANION TRANSPORTER FAMILY MEMBER 4A1"/>
    <property type="match status" value="1"/>
</dbReference>
<protein>
    <recommendedName>
        <fullName evidence="8">Solute carrier organic anion transporter family member</fullName>
    </recommendedName>
</protein>
<keyword evidence="4 8" id="KW-0812">Transmembrane</keyword>
<dbReference type="GO" id="GO:0015347">
    <property type="term" value="F:sodium-independent organic anion transmembrane transporter activity"/>
    <property type="evidence" value="ECO:0007669"/>
    <property type="project" value="TreeGrafter"/>
</dbReference>
<feature type="transmembrane region" description="Helical" evidence="8">
    <location>
        <begin position="186"/>
        <end position="209"/>
    </location>
</feature>
<dbReference type="Pfam" id="PF07648">
    <property type="entry name" value="Kazal_2"/>
    <property type="match status" value="1"/>
</dbReference>
<dbReference type="SUPFAM" id="SSF100895">
    <property type="entry name" value="Kazal-type serine protease inhibitors"/>
    <property type="match status" value="1"/>
</dbReference>
<name>A0A9D4PC54_RHISA</name>
<dbReference type="GO" id="GO:0016323">
    <property type="term" value="C:basolateral plasma membrane"/>
    <property type="evidence" value="ECO:0007669"/>
    <property type="project" value="TreeGrafter"/>
</dbReference>
<evidence type="ECO:0000256" key="2">
    <source>
        <dbReference type="ARBA" id="ARBA00009657"/>
    </source>
</evidence>
<dbReference type="InterPro" id="IPR020846">
    <property type="entry name" value="MFS_dom"/>
</dbReference>
<keyword evidence="8" id="KW-0406">Ion transport</keyword>
<feature type="transmembrane region" description="Helical" evidence="8">
    <location>
        <begin position="104"/>
        <end position="125"/>
    </location>
</feature>
<comment type="caution">
    <text evidence="8">Lacks conserved residue(s) required for the propagation of feature annotation.</text>
</comment>
<feature type="transmembrane region" description="Helical" evidence="8">
    <location>
        <begin position="336"/>
        <end position="355"/>
    </location>
</feature>
<dbReference type="Gene3D" id="1.20.1250.20">
    <property type="entry name" value="MFS general substrate transporter like domains"/>
    <property type="match status" value="1"/>
</dbReference>
<feature type="domain" description="Major facilitator superfamily (MFS) profile" evidence="9">
    <location>
        <begin position="65"/>
        <end position="627"/>
    </location>
</feature>
<proteinExistence type="inferred from homology"/>
<dbReference type="InterPro" id="IPR036259">
    <property type="entry name" value="MFS_trans_sf"/>
</dbReference>
<dbReference type="PROSITE" id="PS51465">
    <property type="entry name" value="KAZAL_2"/>
    <property type="match status" value="1"/>
</dbReference>
<evidence type="ECO:0000313" key="12">
    <source>
        <dbReference type="Proteomes" id="UP000821837"/>
    </source>
</evidence>
<dbReference type="InterPro" id="IPR004156">
    <property type="entry name" value="OATP"/>
</dbReference>
<dbReference type="Gene3D" id="3.30.60.30">
    <property type="match status" value="1"/>
</dbReference>
<dbReference type="Pfam" id="PF03137">
    <property type="entry name" value="OATP"/>
    <property type="match status" value="1"/>
</dbReference>
<feature type="transmembrane region" description="Helical" evidence="8">
    <location>
        <begin position="265"/>
        <end position="286"/>
    </location>
</feature>
<evidence type="ECO:0000256" key="8">
    <source>
        <dbReference type="RuleBase" id="RU362056"/>
    </source>
</evidence>
<evidence type="ECO:0000256" key="7">
    <source>
        <dbReference type="ARBA" id="ARBA00023157"/>
    </source>
</evidence>
<dbReference type="EMBL" id="JABSTV010001255">
    <property type="protein sequence ID" value="KAH7935547.1"/>
    <property type="molecule type" value="Genomic_DNA"/>
</dbReference>
<dbReference type="SUPFAM" id="SSF103473">
    <property type="entry name" value="MFS general substrate transporter"/>
    <property type="match status" value="1"/>
</dbReference>
<evidence type="ECO:0000256" key="3">
    <source>
        <dbReference type="ARBA" id="ARBA00022475"/>
    </source>
</evidence>
<dbReference type="InterPro" id="IPR036058">
    <property type="entry name" value="Kazal_dom_sf"/>
</dbReference>
<keyword evidence="8" id="KW-0813">Transport</keyword>
<accession>A0A9D4PC54</accession>
<dbReference type="NCBIfam" id="TIGR00805">
    <property type="entry name" value="oat"/>
    <property type="match status" value="1"/>
</dbReference>
<comment type="subcellular location">
    <subcellularLocation>
        <location evidence="1 8">Cell membrane</location>
        <topology evidence="1 8">Multi-pass membrane protein</topology>
    </subcellularLocation>
</comment>